<accession>A0A378JSH2</accession>
<feature type="signal peptide" evidence="2">
    <location>
        <begin position="1"/>
        <end position="20"/>
    </location>
</feature>
<dbReference type="Pfam" id="PF13505">
    <property type="entry name" value="OMP_b-brl"/>
    <property type="match status" value="1"/>
</dbReference>
<evidence type="ECO:0000259" key="3">
    <source>
        <dbReference type="Pfam" id="PF13505"/>
    </source>
</evidence>
<feature type="domain" description="Outer membrane protein beta-barrel" evidence="3">
    <location>
        <begin position="29"/>
        <end position="230"/>
    </location>
</feature>
<reference evidence="4 5" key="1">
    <citation type="submission" date="2018-06" db="EMBL/GenBank/DDBJ databases">
        <authorList>
            <consortium name="Pathogen Informatics"/>
            <person name="Doyle S."/>
        </authorList>
    </citation>
    <scope>NUCLEOTIDE SEQUENCE [LARGE SCALE GENOMIC DNA]</scope>
    <source>
        <strain evidence="4 5">NCTC13315</strain>
    </source>
</reference>
<evidence type="ECO:0000256" key="1">
    <source>
        <dbReference type="ARBA" id="ARBA00022729"/>
    </source>
</evidence>
<evidence type="ECO:0000313" key="5">
    <source>
        <dbReference type="Proteomes" id="UP000254968"/>
    </source>
</evidence>
<name>A0A378JSH2_9GAMM</name>
<dbReference type="Gene3D" id="2.40.160.20">
    <property type="match status" value="1"/>
</dbReference>
<dbReference type="RefSeq" id="WP_115304240.1">
    <property type="nucleotide sequence ID" value="NZ_CAAAHO010000012.1"/>
</dbReference>
<dbReference type="InterPro" id="IPR011250">
    <property type="entry name" value="OMP/PagP_B-barrel"/>
</dbReference>
<dbReference type="OrthoDB" id="6195779at2"/>
<dbReference type="Proteomes" id="UP000254968">
    <property type="component" value="Unassembled WGS sequence"/>
</dbReference>
<evidence type="ECO:0000313" key="4">
    <source>
        <dbReference type="EMBL" id="STX55622.1"/>
    </source>
</evidence>
<dbReference type="InterPro" id="IPR027385">
    <property type="entry name" value="Beta-barrel_OMP"/>
</dbReference>
<keyword evidence="5" id="KW-1185">Reference proteome</keyword>
<keyword evidence="1 2" id="KW-0732">Signal</keyword>
<dbReference type="SUPFAM" id="SSF56925">
    <property type="entry name" value="OMPA-like"/>
    <property type="match status" value="1"/>
</dbReference>
<sequence length="266" mass="29212">MTLKAIMAAALCFSNGFTVAGTMGDVAAPAPRFYIGVEGGGSISLDTHFQPIFSGAPTLKVVAPNNSDWSRDFGVAGFGGLFAGYAYNPNLAFQFTWDYRSGYNYDLQAAYGIDAEDPNYFIQDRYEAQGIKIQTFLFDMILKPTVNWGGFVPYVKGGVGVAYNKIKNLRNVEITFNNTEQNFDLFIPGESETSFAWDAGVGANYFFTDSLSIGLGYRFVDAGELRTKRVSSNIITGSVNTITPFKAKHFLLNEVMASIAYHFDYA</sequence>
<gene>
    <name evidence="4" type="primary">pagN</name>
    <name evidence="4" type="ORF">NCTC13315_02993</name>
</gene>
<feature type="chain" id="PRO_5016624139" evidence="2">
    <location>
        <begin position="21"/>
        <end position="266"/>
    </location>
</feature>
<protein>
    <submittedName>
        <fullName evidence="4">Adhesin/invasin protein PagN</fullName>
    </submittedName>
</protein>
<proteinExistence type="predicted"/>
<evidence type="ECO:0000256" key="2">
    <source>
        <dbReference type="SAM" id="SignalP"/>
    </source>
</evidence>
<dbReference type="EMBL" id="UGNV01000004">
    <property type="protein sequence ID" value="STX55622.1"/>
    <property type="molecule type" value="Genomic_DNA"/>
</dbReference>
<dbReference type="AlphaFoldDB" id="A0A378JSH2"/>
<organism evidence="4 5">
    <name type="scientific">Legionella beliardensis</name>
    <dbReference type="NCBI Taxonomy" id="91822"/>
    <lineage>
        <taxon>Bacteria</taxon>
        <taxon>Pseudomonadati</taxon>
        <taxon>Pseudomonadota</taxon>
        <taxon>Gammaproteobacteria</taxon>
        <taxon>Legionellales</taxon>
        <taxon>Legionellaceae</taxon>
        <taxon>Legionella</taxon>
    </lineage>
</organism>